<dbReference type="Proteomes" id="UP000801492">
    <property type="component" value="Unassembled WGS sequence"/>
</dbReference>
<sequence length="100" mass="11407">MDKCVFGFDRSSPDLAFQRPTESRDSLQSTLDEPNPSRTTITKHRCPEHDLTGEKSKNSNTCDSPLQQVRGCVHRPGDTWIENDVQDYRRTSWGESDPPN</sequence>
<reference evidence="2" key="1">
    <citation type="submission" date="2019-08" db="EMBL/GenBank/DDBJ databases">
        <title>The genome of the North American firefly Photinus pyralis.</title>
        <authorList>
            <consortium name="Photinus pyralis genome working group"/>
            <person name="Fallon T.R."/>
            <person name="Sander Lower S.E."/>
            <person name="Weng J.-K."/>
        </authorList>
    </citation>
    <scope>NUCLEOTIDE SEQUENCE</scope>
    <source>
        <strain evidence="2">TRF0915ILg1</strain>
        <tissue evidence="2">Whole body</tissue>
    </source>
</reference>
<evidence type="ECO:0000313" key="3">
    <source>
        <dbReference type="Proteomes" id="UP000801492"/>
    </source>
</evidence>
<feature type="compositionally biased region" description="Polar residues" evidence="1">
    <location>
        <begin position="26"/>
        <end position="40"/>
    </location>
</feature>
<dbReference type="AlphaFoldDB" id="A0A8K0G412"/>
<gene>
    <name evidence="2" type="ORF">ILUMI_21264</name>
</gene>
<comment type="caution">
    <text evidence="2">The sequence shown here is derived from an EMBL/GenBank/DDBJ whole genome shotgun (WGS) entry which is preliminary data.</text>
</comment>
<proteinExistence type="predicted"/>
<keyword evidence="3" id="KW-1185">Reference proteome</keyword>
<feature type="compositionally biased region" description="Basic and acidic residues" evidence="1">
    <location>
        <begin position="45"/>
        <end position="57"/>
    </location>
</feature>
<protein>
    <submittedName>
        <fullName evidence="2">Uncharacterized protein</fullName>
    </submittedName>
</protein>
<evidence type="ECO:0000256" key="1">
    <source>
        <dbReference type="SAM" id="MobiDB-lite"/>
    </source>
</evidence>
<dbReference type="EMBL" id="VTPC01090049">
    <property type="protein sequence ID" value="KAF2884893.1"/>
    <property type="molecule type" value="Genomic_DNA"/>
</dbReference>
<evidence type="ECO:0000313" key="2">
    <source>
        <dbReference type="EMBL" id="KAF2884893.1"/>
    </source>
</evidence>
<feature type="region of interest" description="Disordered" evidence="1">
    <location>
        <begin position="1"/>
        <end position="66"/>
    </location>
</feature>
<name>A0A8K0G412_IGNLU</name>
<accession>A0A8K0G412</accession>
<organism evidence="2 3">
    <name type="scientific">Ignelater luminosus</name>
    <name type="common">Cucubano</name>
    <name type="synonym">Pyrophorus luminosus</name>
    <dbReference type="NCBI Taxonomy" id="2038154"/>
    <lineage>
        <taxon>Eukaryota</taxon>
        <taxon>Metazoa</taxon>
        <taxon>Ecdysozoa</taxon>
        <taxon>Arthropoda</taxon>
        <taxon>Hexapoda</taxon>
        <taxon>Insecta</taxon>
        <taxon>Pterygota</taxon>
        <taxon>Neoptera</taxon>
        <taxon>Endopterygota</taxon>
        <taxon>Coleoptera</taxon>
        <taxon>Polyphaga</taxon>
        <taxon>Elateriformia</taxon>
        <taxon>Elateroidea</taxon>
        <taxon>Elateridae</taxon>
        <taxon>Agrypninae</taxon>
        <taxon>Pyrophorini</taxon>
        <taxon>Ignelater</taxon>
    </lineage>
</organism>